<dbReference type="EMBL" id="KF439868">
    <property type="protein sequence ID" value="AKG90571.1"/>
    <property type="molecule type" value="Genomic_DNA"/>
</dbReference>
<dbReference type="InterPro" id="IPR027417">
    <property type="entry name" value="P-loop_NTPase"/>
</dbReference>
<feature type="domain" description="Dynamin N-terminal" evidence="2">
    <location>
        <begin position="67"/>
        <end position="228"/>
    </location>
</feature>
<protein>
    <submittedName>
        <fullName evidence="3">Putative GTPase</fullName>
    </submittedName>
</protein>
<organism evidence="3">
    <name type="scientific">Rhodococcus hoagii</name>
    <name type="common">Corynebacterium equii</name>
    <dbReference type="NCBI Taxonomy" id="43767"/>
    <lineage>
        <taxon>Bacteria</taxon>
        <taxon>Bacillati</taxon>
        <taxon>Actinomycetota</taxon>
        <taxon>Actinomycetes</taxon>
        <taxon>Mycobacteriales</taxon>
        <taxon>Nocardiaceae</taxon>
        <taxon>Prescottella</taxon>
    </lineage>
</organism>
<dbReference type="Pfam" id="PF00350">
    <property type="entry name" value="Dynamin_N"/>
    <property type="match status" value="1"/>
</dbReference>
<keyword evidence="1" id="KW-0812">Transmembrane</keyword>
<dbReference type="AlphaFoldDB" id="A0A0F7DB69"/>
<dbReference type="PANTHER" id="PTHR43681">
    <property type="entry name" value="TRANSMEMBRANE GTPASE FZO"/>
    <property type="match status" value="1"/>
</dbReference>
<dbReference type="Gene3D" id="3.40.50.300">
    <property type="entry name" value="P-loop containing nucleotide triphosphate hydrolases"/>
    <property type="match status" value="1"/>
</dbReference>
<geneLocation type="plasmid" evidence="3">
    <name>pVAPN1571</name>
</geneLocation>
<evidence type="ECO:0000256" key="1">
    <source>
        <dbReference type="SAM" id="Phobius"/>
    </source>
</evidence>
<dbReference type="InterPro" id="IPR045063">
    <property type="entry name" value="Dynamin_N"/>
</dbReference>
<name>A0A0F7DB69_RHOHA</name>
<sequence>MESSGGSVASSAAAVPALSTAPTSLSLDDQASSVLTSAVSILRKYSYAATADLAEAKARADTQTRSVVVVGEVKRGKSSLVNALIGERGASPVDVASSTSATVHFVPATDTLPAGAAELLIPGGVQRIDRAELADWITTSGRRVVDPGTEVLPTGAVVATATDLLGGAVVVDTPGAGGLDPAHAQLAARTAETACVLVVVCDATTPLTAPEMEFIRGASATVDSVVVAVTKTDKNLRRWQPIAAENRRLLQQHLRRQIPVIGVSSLRALAAADHADPARRLAGEQASGIAELRAEIRSRLDLGAALPAVDGLRTALEGLRKINAKNAADIAIAQDSGAALPELTAERDRLQELKDHSGQWEQYLGRDLTLARQAALAVLDERLEEIKARWTTTINKSGMAVLRRNPQHFTAQIEIDLQAAMTAAVQAFLDGVRAIVLQLFDSEVVWAEIEQQVIASLDPRLTTGEVASKRQGLLDPSILTMGMIGTSMLGALIGVGAVAGVVWVGVNLGWKAMRSGKTNLLTWLRETLATARSTTARMLEATLSMSRPEIVIRYREHVKTTMEQVQAQIADAKEAARLDAATREATVTRLSKNQRVITTKCQEIENVIAQLTAAAQAPATSTAGVA</sequence>
<dbReference type="SUPFAM" id="SSF52540">
    <property type="entry name" value="P-loop containing nucleoside triphosphate hydrolases"/>
    <property type="match status" value="1"/>
</dbReference>
<accession>A0A0F7DB69</accession>
<evidence type="ECO:0000259" key="2">
    <source>
        <dbReference type="Pfam" id="PF00350"/>
    </source>
</evidence>
<gene>
    <name evidence="3" type="ORF">pVAPN_1220</name>
</gene>
<dbReference type="InterPro" id="IPR051943">
    <property type="entry name" value="TRAFAC_Dynamin-like_GTPase"/>
</dbReference>
<keyword evidence="1" id="KW-1133">Transmembrane helix</keyword>
<evidence type="ECO:0000313" key="3">
    <source>
        <dbReference type="EMBL" id="AKG90571.1"/>
    </source>
</evidence>
<proteinExistence type="predicted"/>
<feature type="transmembrane region" description="Helical" evidence="1">
    <location>
        <begin position="478"/>
        <end position="506"/>
    </location>
</feature>
<dbReference type="PANTHER" id="PTHR43681:SF1">
    <property type="entry name" value="SARCALUMENIN"/>
    <property type="match status" value="1"/>
</dbReference>
<reference evidence="3" key="1">
    <citation type="journal article" date="2015" name="Infect. Immun.">
        <title>An Invertron-Like Linear Plasmid Mediates Intracellular Survival and Virulence in Bovine Isolates of Rhodococcus equi.</title>
        <authorList>
            <person name="Valero-Rello A."/>
            <person name="Hapeshi A."/>
            <person name="Anastasi E."/>
            <person name="Alvarez S."/>
            <person name="Scortti M."/>
            <person name="Meijer W.G."/>
            <person name="MacArthur I."/>
            <person name="Vazquez-Boland J.A."/>
        </authorList>
    </citation>
    <scope>NUCLEOTIDE SEQUENCE</scope>
    <source>
        <strain evidence="3">PAM1571</strain>
        <plasmid evidence="3">pVAPN1571</plasmid>
    </source>
</reference>
<keyword evidence="3" id="KW-0614">Plasmid</keyword>
<keyword evidence="1" id="KW-0472">Membrane</keyword>